<sequence length="67" mass="7708">MFTYEILDDRLLHMFKYNDYDSQIEGQGTWFVLKSPYLEGASKILPSIRKIGGDRSGGAWEFICIVS</sequence>
<dbReference type="RefSeq" id="XP_011134526.1">
    <property type="nucleotide sequence ID" value="XM_011136224.1"/>
</dbReference>
<name>A0A023B8B2_GRENI</name>
<accession>A0A023B8B2</accession>
<proteinExistence type="predicted"/>
<dbReference type="AlphaFoldDB" id="A0A023B8B2"/>
<dbReference type="VEuPathDB" id="CryptoDB:GNI_060820"/>
<dbReference type="GeneID" id="22912229"/>
<reference evidence="1" key="1">
    <citation type="submission" date="2013-12" db="EMBL/GenBank/DDBJ databases">
        <authorList>
            <person name="Omoto C.K."/>
            <person name="Sibley D."/>
            <person name="Venepally P."/>
            <person name="Hadjithomas M."/>
            <person name="Karamycheva S."/>
            <person name="Brunk B."/>
            <person name="Roos D."/>
            <person name="Caler E."/>
            <person name="Lorenzi H."/>
        </authorList>
    </citation>
    <scope>NUCLEOTIDE SEQUENCE</scope>
</reference>
<comment type="caution">
    <text evidence="1">The sequence shown here is derived from an EMBL/GenBank/DDBJ whole genome shotgun (WGS) entry which is preliminary data.</text>
</comment>
<organism evidence="1 2">
    <name type="scientific">Gregarina niphandrodes</name>
    <name type="common">Septate eugregarine</name>
    <dbReference type="NCBI Taxonomy" id="110365"/>
    <lineage>
        <taxon>Eukaryota</taxon>
        <taxon>Sar</taxon>
        <taxon>Alveolata</taxon>
        <taxon>Apicomplexa</taxon>
        <taxon>Conoidasida</taxon>
        <taxon>Gregarinasina</taxon>
        <taxon>Eugregarinorida</taxon>
        <taxon>Gregarinidae</taxon>
        <taxon>Gregarina</taxon>
    </lineage>
</organism>
<dbReference type="EMBL" id="AFNH02000461">
    <property type="protein sequence ID" value="EZG68902.1"/>
    <property type="molecule type" value="Genomic_DNA"/>
</dbReference>
<evidence type="ECO:0000313" key="2">
    <source>
        <dbReference type="Proteomes" id="UP000019763"/>
    </source>
</evidence>
<dbReference type="Proteomes" id="UP000019763">
    <property type="component" value="Unassembled WGS sequence"/>
</dbReference>
<gene>
    <name evidence="1" type="ORF">GNI_060820</name>
</gene>
<protein>
    <submittedName>
        <fullName evidence="1">Uncharacterized protein</fullName>
    </submittedName>
</protein>
<evidence type="ECO:0000313" key="1">
    <source>
        <dbReference type="EMBL" id="EZG68902.1"/>
    </source>
</evidence>
<keyword evidence="2" id="KW-1185">Reference proteome</keyword>